<name>A0A540KYE0_MALBA</name>
<dbReference type="STRING" id="106549.A0A540KYE0"/>
<evidence type="ECO:0000313" key="1">
    <source>
        <dbReference type="EMBL" id="TQD79238.1"/>
    </source>
</evidence>
<organism evidence="1 2">
    <name type="scientific">Malus baccata</name>
    <name type="common">Siberian crab apple</name>
    <name type="synonym">Pyrus baccata</name>
    <dbReference type="NCBI Taxonomy" id="106549"/>
    <lineage>
        <taxon>Eukaryota</taxon>
        <taxon>Viridiplantae</taxon>
        <taxon>Streptophyta</taxon>
        <taxon>Embryophyta</taxon>
        <taxon>Tracheophyta</taxon>
        <taxon>Spermatophyta</taxon>
        <taxon>Magnoliopsida</taxon>
        <taxon>eudicotyledons</taxon>
        <taxon>Gunneridae</taxon>
        <taxon>Pentapetalae</taxon>
        <taxon>rosids</taxon>
        <taxon>fabids</taxon>
        <taxon>Rosales</taxon>
        <taxon>Rosaceae</taxon>
        <taxon>Amygdaloideae</taxon>
        <taxon>Maleae</taxon>
        <taxon>Malus</taxon>
    </lineage>
</organism>
<keyword evidence="2" id="KW-1185">Reference proteome</keyword>
<proteinExistence type="predicted"/>
<sequence>MKAGWLNGFKDTIMVDVWDQSEKAWKSLVNELDSEAKQERLVVAVRHPGLHVALMGN</sequence>
<protein>
    <submittedName>
        <fullName evidence="1">Uncharacterized protein</fullName>
    </submittedName>
</protein>
<accession>A0A540KYE0</accession>
<dbReference type="Proteomes" id="UP000315295">
    <property type="component" value="Unassembled WGS sequence"/>
</dbReference>
<evidence type="ECO:0000313" key="2">
    <source>
        <dbReference type="Proteomes" id="UP000315295"/>
    </source>
</evidence>
<reference evidence="1 2" key="1">
    <citation type="journal article" date="2019" name="G3 (Bethesda)">
        <title>Sequencing of a Wild Apple (Malus baccata) Genome Unravels the Differences Between Cultivated and Wild Apple Species Regarding Disease Resistance and Cold Tolerance.</title>
        <authorList>
            <person name="Chen X."/>
        </authorList>
    </citation>
    <scope>NUCLEOTIDE SEQUENCE [LARGE SCALE GENOMIC DNA]</scope>
    <source>
        <strain evidence="2">cv. Shandingzi</strain>
        <tissue evidence="1">Leaves</tissue>
    </source>
</reference>
<comment type="caution">
    <text evidence="1">The sequence shown here is derived from an EMBL/GenBank/DDBJ whole genome shotgun (WGS) entry which is preliminary data.</text>
</comment>
<gene>
    <name evidence="1" type="ORF">C1H46_035191</name>
</gene>
<dbReference type="EMBL" id="VIEB01000867">
    <property type="protein sequence ID" value="TQD79238.1"/>
    <property type="molecule type" value="Genomic_DNA"/>
</dbReference>
<dbReference type="AlphaFoldDB" id="A0A540KYE0"/>